<dbReference type="EMBL" id="CP159279">
    <property type="protein sequence ID" value="XCH09953.1"/>
    <property type="molecule type" value="Genomic_DNA"/>
</dbReference>
<sequence length="411" mass="45769">MTLLLHPHSTTVTSHRELARLIDFAKASAVPGGFGFLDRFGAVEKNRSPASFVTARMTYCFSIAALLGMPDVERYATHGVASLSGTFRDETFGGYVSSLDGTPAAQRKRAYDTCFVALAASSAATAGIPGSKALTADVSDVLQARFWSNEAGAFFESWDREFAEPEPYWGANANMHGLEALLALYGYTRNAEWRELGLRIAETFINTRARSAKWWLNEHYGPDWTAMPEFNADNPRHEFHPYGMTPGHLFEWSRLLLQLESTFERPPAWLREAAAGLYETAVKHGWAADSKGGFVYTVDWDGQPVIRDRPHWVTAEAISAAATWTRLTGSARYAGHLQQWATFAQMHFIDTEHGSWHPLLDPNNRPSYTMWSGKPDIYHTLQAILLPQLPVAESTARAIMTARNDNCPSFS</sequence>
<dbReference type="InterPro" id="IPR012341">
    <property type="entry name" value="6hp_glycosidase-like_sf"/>
</dbReference>
<dbReference type="InterPro" id="IPR010819">
    <property type="entry name" value="AGE/CE"/>
</dbReference>
<gene>
    <name evidence="3" type="ORF">ABRP34_13965</name>
</gene>
<evidence type="ECO:0000256" key="2">
    <source>
        <dbReference type="ARBA" id="ARBA00023235"/>
    </source>
</evidence>
<evidence type="ECO:0000313" key="3">
    <source>
        <dbReference type="EMBL" id="XCH09953.1"/>
    </source>
</evidence>
<dbReference type="InterPro" id="IPR008928">
    <property type="entry name" value="6-hairpin_glycosidase_sf"/>
</dbReference>
<dbReference type="RefSeq" id="WP_353710626.1">
    <property type="nucleotide sequence ID" value="NZ_CP159279.1"/>
</dbReference>
<keyword evidence="2" id="KW-0413">Isomerase</keyword>
<dbReference type="Gene3D" id="1.50.10.10">
    <property type="match status" value="1"/>
</dbReference>
<dbReference type="GO" id="GO:0016853">
    <property type="term" value="F:isomerase activity"/>
    <property type="evidence" value="ECO:0007669"/>
    <property type="project" value="UniProtKB-KW"/>
</dbReference>
<accession>A0AAU8EMN1</accession>
<dbReference type="Pfam" id="PF07221">
    <property type="entry name" value="GlcNAc_2-epim"/>
    <property type="match status" value="1"/>
</dbReference>
<organism evidence="3">
    <name type="scientific">Arthrobacter sp. K5</name>
    <dbReference type="NCBI Taxonomy" id="2839623"/>
    <lineage>
        <taxon>Bacteria</taxon>
        <taxon>Bacillati</taxon>
        <taxon>Actinomycetota</taxon>
        <taxon>Actinomycetes</taxon>
        <taxon>Micrococcales</taxon>
        <taxon>Micrococcaceae</taxon>
        <taxon>Arthrobacter</taxon>
    </lineage>
</organism>
<evidence type="ECO:0000256" key="1">
    <source>
        <dbReference type="ARBA" id="ARBA00008558"/>
    </source>
</evidence>
<dbReference type="PANTHER" id="PTHR15108">
    <property type="entry name" value="N-ACYLGLUCOSAMINE-2-EPIMERASE"/>
    <property type="match status" value="1"/>
</dbReference>
<proteinExistence type="inferred from homology"/>
<dbReference type="SUPFAM" id="SSF48208">
    <property type="entry name" value="Six-hairpin glycosidases"/>
    <property type="match status" value="1"/>
</dbReference>
<protein>
    <submittedName>
        <fullName evidence="3">AGE family epimerase/isomerase</fullName>
    </submittedName>
</protein>
<dbReference type="GO" id="GO:0005975">
    <property type="term" value="P:carbohydrate metabolic process"/>
    <property type="evidence" value="ECO:0007669"/>
    <property type="project" value="InterPro"/>
</dbReference>
<comment type="similarity">
    <text evidence="1">Belongs to the N-acylglucosamine 2-epimerase family.</text>
</comment>
<dbReference type="AlphaFoldDB" id="A0AAU8EMN1"/>
<name>A0AAU8EMN1_9MICC</name>
<reference evidence="3" key="1">
    <citation type="submission" date="2024-06" db="EMBL/GenBank/DDBJ databases">
        <title>Biodegradation of dimethachlon by Arthrobacter sp. K5: mechanistic insights and ecological implications.</title>
        <authorList>
            <person name="Hu S."/>
            <person name="Lu P."/>
        </authorList>
    </citation>
    <scope>NUCLEOTIDE SEQUENCE</scope>
    <source>
        <strain evidence="3">K5</strain>
    </source>
</reference>